<sequence>MKEAKPEWYARLKKGPFEGDVFASELQRELEARAESGQPGRKRWTRRTGKTRLNIRTVALGAAAVLLIVLAALATSGRPFDAGRQASIGGGGEQEPLISFESSMDRLRLGMTQEEVRQALGSDYAGMSVRRDFPQEHREDPNDMSTWSAVDLWRYDFGVRNGYEVRQGEAVNDPEDGFDLDGIRSGEIEAQLIINWRDGKVERGIAKMRSGEGAIGTTRLGPVIEHDAPLTDIEKPPEADPTVSDSSSAPELPAPNGGIRAVGSSGSGQFQLRPVKSGDESVQTLGAPSCLGQETDVHFFGDYELFFHRPSGEEAVVQSFEQLEMIWKGKETLEFRQLDFADMELFLFLPRYTDCHALEFYAYGVDKATGEASNYTFRDGENDLPYWTTSPQELPKVKDGKLVVEGGRWAGQDGAMRYTFEPVPDKHQLRLVDEERIP</sequence>
<organism evidence="3 4">
    <name type="scientific">Cohnella cellulosilytica</name>
    <dbReference type="NCBI Taxonomy" id="986710"/>
    <lineage>
        <taxon>Bacteria</taxon>
        <taxon>Bacillati</taxon>
        <taxon>Bacillota</taxon>
        <taxon>Bacilli</taxon>
        <taxon>Bacillales</taxon>
        <taxon>Paenibacillaceae</taxon>
        <taxon>Cohnella</taxon>
    </lineage>
</organism>
<evidence type="ECO:0000313" key="4">
    <source>
        <dbReference type="Proteomes" id="UP001596378"/>
    </source>
</evidence>
<accession>A0ABW2FM61</accession>
<feature type="transmembrane region" description="Helical" evidence="2">
    <location>
        <begin position="53"/>
        <end position="74"/>
    </location>
</feature>
<comment type="caution">
    <text evidence="3">The sequence shown here is derived from an EMBL/GenBank/DDBJ whole genome shotgun (WGS) entry which is preliminary data.</text>
</comment>
<dbReference type="Proteomes" id="UP001596378">
    <property type="component" value="Unassembled WGS sequence"/>
</dbReference>
<evidence type="ECO:0000313" key="3">
    <source>
        <dbReference type="EMBL" id="MFC7153332.1"/>
    </source>
</evidence>
<keyword evidence="2" id="KW-0472">Membrane</keyword>
<feature type="compositionally biased region" description="Basic and acidic residues" evidence="1">
    <location>
        <begin position="229"/>
        <end position="238"/>
    </location>
</feature>
<gene>
    <name evidence="3" type="ORF">ACFQMJ_32815</name>
</gene>
<feature type="region of interest" description="Disordered" evidence="1">
    <location>
        <begin position="229"/>
        <end position="280"/>
    </location>
</feature>
<evidence type="ECO:0000256" key="2">
    <source>
        <dbReference type="SAM" id="Phobius"/>
    </source>
</evidence>
<reference evidence="4" key="1">
    <citation type="journal article" date="2019" name="Int. J. Syst. Evol. Microbiol.">
        <title>The Global Catalogue of Microorganisms (GCM) 10K type strain sequencing project: providing services to taxonomists for standard genome sequencing and annotation.</title>
        <authorList>
            <consortium name="The Broad Institute Genomics Platform"/>
            <consortium name="The Broad Institute Genome Sequencing Center for Infectious Disease"/>
            <person name="Wu L."/>
            <person name="Ma J."/>
        </authorList>
    </citation>
    <scope>NUCLEOTIDE SEQUENCE [LARGE SCALE GENOMIC DNA]</scope>
    <source>
        <strain evidence="4">KCTC 12907</strain>
    </source>
</reference>
<dbReference type="RefSeq" id="WP_378052386.1">
    <property type="nucleotide sequence ID" value="NZ_JBHMDN010000048.1"/>
</dbReference>
<keyword evidence="2" id="KW-0812">Transmembrane</keyword>
<protein>
    <recommendedName>
        <fullName evidence="5">DUF4179 domain-containing protein</fullName>
    </recommendedName>
</protein>
<dbReference type="EMBL" id="JBHTAI010000033">
    <property type="protein sequence ID" value="MFC7153332.1"/>
    <property type="molecule type" value="Genomic_DNA"/>
</dbReference>
<evidence type="ECO:0008006" key="5">
    <source>
        <dbReference type="Google" id="ProtNLM"/>
    </source>
</evidence>
<evidence type="ECO:0000256" key="1">
    <source>
        <dbReference type="SAM" id="MobiDB-lite"/>
    </source>
</evidence>
<keyword evidence="4" id="KW-1185">Reference proteome</keyword>
<proteinExistence type="predicted"/>
<name>A0ABW2FM61_9BACL</name>
<keyword evidence="2" id="KW-1133">Transmembrane helix</keyword>